<keyword evidence="2" id="KW-1185">Reference proteome</keyword>
<dbReference type="STRING" id="1224947.SAMN05216480_101317"/>
<dbReference type="RefSeq" id="WP_093022059.1">
    <property type="nucleotide sequence ID" value="NZ_FPBK01000001.1"/>
</dbReference>
<accession>A0A1I7EVV1</accession>
<evidence type="ECO:0000313" key="2">
    <source>
        <dbReference type="Proteomes" id="UP000199138"/>
    </source>
</evidence>
<evidence type="ECO:0000313" key="1">
    <source>
        <dbReference type="EMBL" id="SFU28053.1"/>
    </source>
</evidence>
<sequence>MSSLKNYVRFLILLFFLGEISCTEPYAAIDQHYDSLLVVEANITDSLQNHYIKLSRTNPINSYEKNTEKNAQVWIVSNTGEEFDFNENDDGEYVSTVEFALQNDKSYTLHIKTSDGHEYQSDEEKLPEEVIVDVTTTVVNNDSGQKGVDIRAGVIGTDDEPFFVKYEFTEQYKIVTLIDIPYDYSLENLIIDDEPTDDDCTTDFDIVYTERTENSSICYSFPTYSNNIVQGSSVGFNGNSIPELSLHFIQEDEYKLRERCSILVRVYSQNYSAYEYFRKIKELNQNDSELSTQQPGYIHGNIHSVTNSDENVLGLFNVCALAQKRIFFDYTDFGFIQPSYFAQLRLINIAPLSTPCPGPTYKDSIVELRRLNYQLYVPGVLHIFANPACSDCRSYGANVAPDYWEEE</sequence>
<name>A0A1I7EVV1_9FLAO</name>
<dbReference type="EMBL" id="FPBK01000001">
    <property type="protein sequence ID" value="SFU28053.1"/>
    <property type="molecule type" value="Genomic_DNA"/>
</dbReference>
<proteinExistence type="predicted"/>
<protein>
    <recommendedName>
        <fullName evidence="3">DUF4249 domain-containing protein</fullName>
    </recommendedName>
</protein>
<dbReference type="InterPro" id="IPR025345">
    <property type="entry name" value="DUF4249"/>
</dbReference>
<dbReference type="AlphaFoldDB" id="A0A1I7EVV1"/>
<dbReference type="Pfam" id="PF14054">
    <property type="entry name" value="DUF4249"/>
    <property type="match status" value="1"/>
</dbReference>
<gene>
    <name evidence="1" type="ORF">SAMN05216480_101317</name>
</gene>
<organism evidence="1 2">
    <name type="scientific">Pustulibacterium marinum</name>
    <dbReference type="NCBI Taxonomy" id="1224947"/>
    <lineage>
        <taxon>Bacteria</taxon>
        <taxon>Pseudomonadati</taxon>
        <taxon>Bacteroidota</taxon>
        <taxon>Flavobacteriia</taxon>
        <taxon>Flavobacteriales</taxon>
        <taxon>Flavobacteriaceae</taxon>
        <taxon>Pustulibacterium</taxon>
    </lineage>
</organism>
<reference evidence="1 2" key="1">
    <citation type="submission" date="2016-10" db="EMBL/GenBank/DDBJ databases">
        <authorList>
            <person name="de Groot N.N."/>
        </authorList>
    </citation>
    <scope>NUCLEOTIDE SEQUENCE [LARGE SCALE GENOMIC DNA]</scope>
    <source>
        <strain evidence="1 2">CGMCC 1.12333</strain>
    </source>
</reference>
<dbReference type="OrthoDB" id="1062680at2"/>
<evidence type="ECO:0008006" key="3">
    <source>
        <dbReference type="Google" id="ProtNLM"/>
    </source>
</evidence>
<dbReference type="Proteomes" id="UP000199138">
    <property type="component" value="Unassembled WGS sequence"/>
</dbReference>